<evidence type="ECO:0000313" key="2">
    <source>
        <dbReference type="EMBL" id="PNR51672.1"/>
    </source>
</evidence>
<proteinExistence type="predicted"/>
<dbReference type="HOGENOM" id="CLU_2214429_0_0_1"/>
<dbReference type="AlphaFoldDB" id="A9SN96"/>
<dbReference type="PaxDb" id="3218-PP1S97_102V6.1"/>
<dbReference type="Proteomes" id="UP000006727">
    <property type="component" value="Chromosome 7"/>
</dbReference>
<evidence type="ECO:0000313" key="4">
    <source>
        <dbReference type="Proteomes" id="UP000006727"/>
    </source>
</evidence>
<dbReference type="EnsemblPlants" id="Pp3c7_25530V3.1">
    <property type="protein sequence ID" value="PAC:32925556.CDS.1"/>
    <property type="gene ID" value="Pp3c7_25530"/>
</dbReference>
<organism evidence="2">
    <name type="scientific">Physcomitrium patens</name>
    <name type="common">Spreading-leaved earth moss</name>
    <name type="synonym">Physcomitrella patens</name>
    <dbReference type="NCBI Taxonomy" id="3218"/>
    <lineage>
        <taxon>Eukaryota</taxon>
        <taxon>Viridiplantae</taxon>
        <taxon>Streptophyta</taxon>
        <taxon>Embryophyta</taxon>
        <taxon>Bryophyta</taxon>
        <taxon>Bryophytina</taxon>
        <taxon>Bryopsida</taxon>
        <taxon>Funariidae</taxon>
        <taxon>Funariales</taxon>
        <taxon>Funariaceae</taxon>
        <taxon>Physcomitrium</taxon>
    </lineage>
</organism>
<keyword evidence="1" id="KW-0472">Membrane</keyword>
<reference evidence="2 4" key="2">
    <citation type="journal article" date="2018" name="Plant J.">
        <title>The Physcomitrella patens chromosome-scale assembly reveals moss genome structure and evolution.</title>
        <authorList>
            <person name="Lang D."/>
            <person name="Ullrich K.K."/>
            <person name="Murat F."/>
            <person name="Fuchs J."/>
            <person name="Jenkins J."/>
            <person name="Haas F.B."/>
            <person name="Piednoel M."/>
            <person name="Gundlach H."/>
            <person name="Van Bel M."/>
            <person name="Meyberg R."/>
            <person name="Vives C."/>
            <person name="Morata J."/>
            <person name="Symeonidi A."/>
            <person name="Hiss M."/>
            <person name="Muchero W."/>
            <person name="Kamisugi Y."/>
            <person name="Saleh O."/>
            <person name="Blanc G."/>
            <person name="Decker E.L."/>
            <person name="van Gessel N."/>
            <person name="Grimwood J."/>
            <person name="Hayes R.D."/>
            <person name="Graham S.W."/>
            <person name="Gunter L.E."/>
            <person name="McDaniel S.F."/>
            <person name="Hoernstein S.N.W."/>
            <person name="Larsson A."/>
            <person name="Li F.W."/>
            <person name="Perroud P.F."/>
            <person name="Phillips J."/>
            <person name="Ranjan P."/>
            <person name="Rokshar D.S."/>
            <person name="Rothfels C.J."/>
            <person name="Schneider L."/>
            <person name="Shu S."/>
            <person name="Stevenson D.W."/>
            <person name="Thummler F."/>
            <person name="Tillich M."/>
            <person name="Villarreal Aguilar J.C."/>
            <person name="Widiez T."/>
            <person name="Wong G.K."/>
            <person name="Wymore A."/>
            <person name="Zhang Y."/>
            <person name="Zimmer A.D."/>
            <person name="Quatrano R.S."/>
            <person name="Mayer K.F.X."/>
            <person name="Goodstein D."/>
            <person name="Casacuberta J.M."/>
            <person name="Vandepoele K."/>
            <person name="Reski R."/>
            <person name="Cuming A.C."/>
            <person name="Tuskan G.A."/>
            <person name="Maumus F."/>
            <person name="Salse J."/>
            <person name="Schmutz J."/>
            <person name="Rensing S.A."/>
        </authorList>
    </citation>
    <scope>NUCLEOTIDE SEQUENCE [LARGE SCALE GENOMIC DNA]</scope>
    <source>
        <strain evidence="3 4">cv. Gransden 2004</strain>
    </source>
</reference>
<protein>
    <submittedName>
        <fullName evidence="2 3">Uncharacterized protein</fullName>
    </submittedName>
</protein>
<feature type="transmembrane region" description="Helical" evidence="1">
    <location>
        <begin position="69"/>
        <end position="91"/>
    </location>
</feature>
<dbReference type="EnsemblPlants" id="Pp3c7_25530V3.2">
    <property type="protein sequence ID" value="PAC:32925557.CDS.1"/>
    <property type="gene ID" value="Pp3c7_25530"/>
</dbReference>
<keyword evidence="4" id="KW-1185">Reference proteome</keyword>
<name>A9SN96_PHYPA</name>
<dbReference type="InParanoid" id="A9SN96"/>
<keyword evidence="1" id="KW-0812">Transmembrane</keyword>
<reference evidence="3" key="3">
    <citation type="submission" date="2020-12" db="UniProtKB">
        <authorList>
            <consortium name="EnsemblPlants"/>
        </authorList>
    </citation>
    <scope>IDENTIFICATION</scope>
</reference>
<evidence type="ECO:0000256" key="1">
    <source>
        <dbReference type="SAM" id="Phobius"/>
    </source>
</evidence>
<dbReference type="Gramene" id="Pp3c7_25530V3.1">
    <property type="protein sequence ID" value="PAC:32925556.CDS.1"/>
    <property type="gene ID" value="Pp3c7_25530"/>
</dbReference>
<reference evidence="2 4" key="1">
    <citation type="journal article" date="2008" name="Science">
        <title>The Physcomitrella genome reveals evolutionary insights into the conquest of land by plants.</title>
        <authorList>
            <person name="Rensing S."/>
            <person name="Lang D."/>
            <person name="Zimmer A."/>
            <person name="Terry A."/>
            <person name="Salamov A."/>
            <person name="Shapiro H."/>
            <person name="Nishiyama T."/>
            <person name="Perroud P.-F."/>
            <person name="Lindquist E."/>
            <person name="Kamisugi Y."/>
            <person name="Tanahashi T."/>
            <person name="Sakakibara K."/>
            <person name="Fujita T."/>
            <person name="Oishi K."/>
            <person name="Shin-I T."/>
            <person name="Kuroki Y."/>
            <person name="Toyoda A."/>
            <person name="Suzuki Y."/>
            <person name="Hashimoto A."/>
            <person name="Yamaguchi K."/>
            <person name="Sugano A."/>
            <person name="Kohara Y."/>
            <person name="Fujiyama A."/>
            <person name="Anterola A."/>
            <person name="Aoki S."/>
            <person name="Ashton N."/>
            <person name="Barbazuk W.B."/>
            <person name="Barker E."/>
            <person name="Bennetzen J."/>
            <person name="Bezanilla M."/>
            <person name="Blankenship R."/>
            <person name="Cho S.H."/>
            <person name="Dutcher S."/>
            <person name="Estelle M."/>
            <person name="Fawcett J.A."/>
            <person name="Gundlach H."/>
            <person name="Hanada K."/>
            <person name="Heyl A."/>
            <person name="Hicks K.A."/>
            <person name="Hugh J."/>
            <person name="Lohr M."/>
            <person name="Mayer K."/>
            <person name="Melkozernov A."/>
            <person name="Murata T."/>
            <person name="Nelson D."/>
            <person name="Pils B."/>
            <person name="Prigge M."/>
            <person name="Reiss B."/>
            <person name="Renner T."/>
            <person name="Rombauts S."/>
            <person name="Rushton P."/>
            <person name="Sanderfoot A."/>
            <person name="Schween G."/>
            <person name="Shiu S.-H."/>
            <person name="Stueber K."/>
            <person name="Theodoulou F.L."/>
            <person name="Tu H."/>
            <person name="Van de Peer Y."/>
            <person name="Verrier P.J."/>
            <person name="Waters E."/>
            <person name="Wood A."/>
            <person name="Yang L."/>
            <person name="Cove D."/>
            <person name="Cuming A."/>
            <person name="Hasebe M."/>
            <person name="Lucas S."/>
            <person name="Mishler D.B."/>
            <person name="Reski R."/>
            <person name="Grigoriev I."/>
            <person name="Quatrano R.S."/>
            <person name="Boore J.L."/>
        </authorList>
    </citation>
    <scope>NUCLEOTIDE SEQUENCE [LARGE SCALE GENOMIC DNA]</scope>
    <source>
        <strain evidence="3 4">cv. Gransden 2004</strain>
    </source>
</reference>
<dbReference type="Gramene" id="Pp3c7_25530V3.2">
    <property type="protein sequence ID" value="PAC:32925557.CDS.1"/>
    <property type="gene ID" value="Pp3c7_25530"/>
</dbReference>
<accession>A9SN96</accession>
<sequence length="107" mass="12514">MWLRWVDALQSLKLRGKSSSERWSSIHEVADSQAGGWCHENWPRRFGTDGFDHHQAFCIRDPHRSIDRLISFFLQHLGIGVGVVLALRCFAIPTQPRRHQRPRRRAC</sequence>
<evidence type="ECO:0000313" key="3">
    <source>
        <dbReference type="EnsemblPlants" id="PAC:32925556.CDS.1"/>
    </source>
</evidence>
<dbReference type="EMBL" id="ABEU02000007">
    <property type="protein sequence ID" value="PNR51672.1"/>
    <property type="molecule type" value="Genomic_DNA"/>
</dbReference>
<keyword evidence="1" id="KW-1133">Transmembrane helix</keyword>
<gene>
    <name evidence="2" type="ORF">PHYPA_010860</name>
</gene>